<gene>
    <name evidence="2" type="ORF">BBbe_08070</name>
</gene>
<evidence type="ECO:0000313" key="2">
    <source>
        <dbReference type="EMBL" id="ENN91114.1"/>
    </source>
</evidence>
<dbReference type="EMBL" id="AGWA01000007">
    <property type="protein sequence ID" value="ENN91114.1"/>
    <property type="molecule type" value="Genomic_DNA"/>
</dbReference>
<accession>N6UF29</accession>
<evidence type="ECO:0000256" key="1">
    <source>
        <dbReference type="SAM" id="Coils"/>
    </source>
</evidence>
<dbReference type="AlphaFoldDB" id="N6UF29"/>
<keyword evidence="1" id="KW-0175">Coiled coil</keyword>
<reference evidence="2 3" key="1">
    <citation type="journal article" date="2013" name="PLoS Genet.">
        <title>A gene transfer agent and a dynamic repertoire of secretion systems hold the keys to the explosive radiation of the emerging pathogen Bartonella.</title>
        <authorList>
            <person name="Guy L."/>
            <person name="Nystedt B."/>
            <person name="Toft C."/>
            <person name="Zaremba-Niedzwiedzka K."/>
            <person name="Berglund E.C."/>
            <person name="Granberg F."/>
            <person name="Naslund K."/>
            <person name="Eriksson A.S."/>
            <person name="Andersson S.G."/>
        </authorList>
    </citation>
    <scope>NUCLEOTIDE SEQUENCE [LARGE SCALE GENOMIC DNA]</scope>
    <source>
        <strain evidence="2 3">91-4</strain>
    </source>
</reference>
<dbReference type="STRING" id="1094491.BBbe_08070"/>
<comment type="caution">
    <text evidence="2">The sequence shown here is derived from an EMBL/GenBank/DDBJ whole genome shotgun (WGS) entry which is preliminary data.</text>
</comment>
<organism evidence="2 3">
    <name type="scientific">Bartonella bovis 91-4</name>
    <dbReference type="NCBI Taxonomy" id="1094491"/>
    <lineage>
        <taxon>Bacteria</taxon>
        <taxon>Pseudomonadati</taxon>
        <taxon>Pseudomonadota</taxon>
        <taxon>Alphaproteobacteria</taxon>
        <taxon>Hyphomicrobiales</taxon>
        <taxon>Bartonellaceae</taxon>
        <taxon>Bartonella</taxon>
    </lineage>
</organism>
<sequence length="173" mass="19922">MKAKEMIKEIYTRFYRLVSRNKRIENASKLIEGYTDATSSEDSADELIIQSSTQENIRSLQESAPSLKERLHKLKVNSCLERYEETLVEEDQLIEEEKSALKTLSTLIEQKNKALQMRKKKLALNVKLFDILSQSNGKSNIAKSVKPIEISPPIKVIPFEQKKNLQTNKRLQA</sequence>
<dbReference type="PATRIC" id="fig|1094491.5.peg.870"/>
<protein>
    <submittedName>
        <fullName evidence="2">Uncharacterized protein</fullName>
    </submittedName>
</protein>
<keyword evidence="3" id="KW-1185">Reference proteome</keyword>
<name>N6UF29_9HYPH</name>
<dbReference type="Proteomes" id="UP000014038">
    <property type="component" value="Chromosome"/>
</dbReference>
<evidence type="ECO:0000313" key="3">
    <source>
        <dbReference type="Proteomes" id="UP000014038"/>
    </source>
</evidence>
<dbReference type="OrthoDB" id="7926644at2"/>
<feature type="coiled-coil region" evidence="1">
    <location>
        <begin position="57"/>
        <end position="114"/>
    </location>
</feature>
<dbReference type="RefSeq" id="WP_010701353.1">
    <property type="nucleotide sequence ID" value="NZ_CM001844.1"/>
</dbReference>
<dbReference type="eggNOG" id="ENOG50313W2">
    <property type="taxonomic scope" value="Bacteria"/>
</dbReference>
<dbReference type="HOGENOM" id="CLU_1591362_0_0_5"/>
<proteinExistence type="predicted"/>